<evidence type="ECO:0000313" key="9">
    <source>
        <dbReference type="EMBL" id="WZL62532.1"/>
    </source>
</evidence>
<evidence type="ECO:0000256" key="1">
    <source>
        <dbReference type="ARBA" id="ARBA00004613"/>
    </source>
</evidence>
<dbReference type="InterPro" id="IPR026444">
    <property type="entry name" value="Secre_tail"/>
</dbReference>
<dbReference type="NCBIfam" id="TIGR04183">
    <property type="entry name" value="Por_Secre_tail"/>
    <property type="match status" value="1"/>
</dbReference>
<evidence type="ECO:0000256" key="4">
    <source>
        <dbReference type="ARBA" id="ARBA00023239"/>
    </source>
</evidence>
<dbReference type="InterPro" id="IPR013783">
    <property type="entry name" value="Ig-like_fold"/>
</dbReference>
<dbReference type="EMBL" id="PP683427">
    <property type="protein sequence ID" value="WZL62532.1"/>
    <property type="molecule type" value="Genomic_DNA"/>
</dbReference>
<dbReference type="GO" id="GO:0042597">
    <property type="term" value="C:periplasmic space"/>
    <property type="evidence" value="ECO:0007669"/>
    <property type="project" value="InterPro"/>
</dbReference>
<dbReference type="Pfam" id="PF18962">
    <property type="entry name" value="Por_Secre_tail"/>
    <property type="match status" value="1"/>
</dbReference>
<dbReference type="Pfam" id="PF05426">
    <property type="entry name" value="Alginate_lyase"/>
    <property type="match status" value="1"/>
</dbReference>
<dbReference type="InterPro" id="IPR008397">
    <property type="entry name" value="Alginate_lyase_dom"/>
</dbReference>
<evidence type="ECO:0000256" key="2">
    <source>
        <dbReference type="ARBA" id="ARBA00022525"/>
    </source>
</evidence>
<dbReference type="InterPro" id="IPR008929">
    <property type="entry name" value="Chondroitin_lyas"/>
</dbReference>
<dbReference type="RefSeq" id="WP_210198181.1">
    <property type="nucleotide sequence ID" value="NZ_JAGKIK010000010.1"/>
</dbReference>
<protein>
    <submittedName>
        <fullName evidence="9">Polysaccharide degrading enzyme</fullName>
    </submittedName>
</protein>
<feature type="domain" description="Alginate lyase" evidence="6">
    <location>
        <begin position="71"/>
        <end position="350"/>
    </location>
</feature>
<keyword evidence="3 5" id="KW-0732">Signal</keyword>
<evidence type="ECO:0000259" key="6">
    <source>
        <dbReference type="Pfam" id="PF05426"/>
    </source>
</evidence>
<evidence type="ECO:0000259" key="8">
    <source>
        <dbReference type="Pfam" id="PF24517"/>
    </source>
</evidence>
<name>A0AAN0LJ98_9FLAO</name>
<reference evidence="9" key="1">
    <citation type="submission" date="2024-04" db="EMBL/GenBank/DDBJ databases">
        <authorList>
            <person name="He Z."/>
        </authorList>
    </citation>
    <scope>NUCLEOTIDE SEQUENCE</scope>
    <source>
        <strain evidence="9">U1-2</strain>
    </source>
</reference>
<evidence type="ECO:0000256" key="5">
    <source>
        <dbReference type="SAM" id="SignalP"/>
    </source>
</evidence>
<keyword evidence="4" id="KW-0456">Lyase</keyword>
<organism evidence="9">
    <name type="scientific">Aquimarina sp. U1-2</name>
    <dbReference type="NCBI Taxonomy" id="2823141"/>
    <lineage>
        <taxon>Bacteria</taxon>
        <taxon>Pseudomonadati</taxon>
        <taxon>Bacteroidota</taxon>
        <taxon>Flavobacteriia</taxon>
        <taxon>Flavobacteriales</taxon>
        <taxon>Flavobacteriaceae</taxon>
        <taxon>Aquimarina</taxon>
    </lineage>
</organism>
<dbReference type="SUPFAM" id="SSF48230">
    <property type="entry name" value="Chondroitin AC/alginate lyase"/>
    <property type="match status" value="1"/>
</dbReference>
<accession>A0AAN0LJ98</accession>
<feature type="domain" description="Carbohydrate-binding module family 96" evidence="8">
    <location>
        <begin position="547"/>
        <end position="688"/>
    </location>
</feature>
<dbReference type="Pfam" id="PF24517">
    <property type="entry name" value="CBM96"/>
    <property type="match status" value="1"/>
</dbReference>
<dbReference type="AlphaFoldDB" id="A0AAN0LJ98"/>
<keyword evidence="2" id="KW-0964">Secreted</keyword>
<feature type="chain" id="PRO_5042971528" evidence="5">
    <location>
        <begin position="21"/>
        <end position="783"/>
    </location>
</feature>
<dbReference type="GO" id="GO:0016829">
    <property type="term" value="F:lyase activity"/>
    <property type="evidence" value="ECO:0007669"/>
    <property type="project" value="UniProtKB-KW"/>
</dbReference>
<dbReference type="Gene3D" id="1.50.10.100">
    <property type="entry name" value="Chondroitin AC/alginate lyase"/>
    <property type="match status" value="1"/>
</dbReference>
<dbReference type="Gene3D" id="2.60.40.10">
    <property type="entry name" value="Immunoglobulins"/>
    <property type="match status" value="1"/>
</dbReference>
<dbReference type="Pfam" id="PF17957">
    <property type="entry name" value="Big_7"/>
    <property type="match status" value="1"/>
</dbReference>
<proteinExistence type="predicted"/>
<feature type="signal peptide" evidence="5">
    <location>
        <begin position="1"/>
        <end position="20"/>
    </location>
</feature>
<evidence type="ECO:0000259" key="7">
    <source>
        <dbReference type="Pfam" id="PF18962"/>
    </source>
</evidence>
<evidence type="ECO:0000256" key="3">
    <source>
        <dbReference type="ARBA" id="ARBA00022729"/>
    </source>
</evidence>
<feature type="domain" description="Secretion system C-terminal sorting" evidence="7">
    <location>
        <begin position="709"/>
        <end position="782"/>
    </location>
</feature>
<comment type="subcellular location">
    <subcellularLocation>
        <location evidence="1">Secreted</location>
    </subcellularLocation>
</comment>
<dbReference type="GO" id="GO:0005576">
    <property type="term" value="C:extracellular region"/>
    <property type="evidence" value="ECO:0007669"/>
    <property type="project" value="UniProtKB-SubCell"/>
</dbReference>
<dbReference type="InterPro" id="IPR055372">
    <property type="entry name" value="CBM96"/>
</dbReference>
<sequence>MKKTLIICVITLLCLFTSQAQYQHSDFIFQSKERLDFVKNRIKANDSYYKHAYNWLIRGANSDLTKSANPVTNKGFTPPSGDKHDYYSIAPYFWPDRSKPNGLPWKSDDGNINPDTRNNNTDFSRLKDLFIRVDRLSLAYYFSDDRKYANKCIEFLKIWFVNRSTRVNPNVNFGQSVPGRSDGEKWGLIEWPGINKVVTAIQMFEKDGLLSVQFKNAMNAWLKDYTKWLTTSRLGIGASNMDNNHSNWYDYQTIGLLRYLKQNNEAIKRLEEVKTKRIARQIDPDGKQPREIGRTKSLSYHIMNLKAMTFVAEHGKAMGIDLWNYKTHDGRSMKKAYSFLRPFVEGKKRWPWQQLGNINKIYDEDAKPLFSIAETLFSEQRIDAREKVHEFVRYYDFQRYKYPPYSLYGSICKNDTDNDGIKDCDDPCPNDPGNTCNSNEAPVVSFVKPSGNLVVALGYDLMVEATATTSQGTIDNVRLFIDDVLVRQENFSLYEWGHDGSPNPKELNGLTAGRYTIKAIATDNKGNTAETTFILTVKGNQPEVTKLTTIQDAYLQGNTRINDKELRVESGKRMSYLMFDLSIINGRIDTAELKLSVGSDPGNGEIKIYLGNGTNWKESNLSNSNKPGKGKLLATKNTSYNTNKSYVWNLEGLSTSGRVSLIVEHTSGNDVSFWSKEGTKKPELTVTTTNNRQAAILKSIETKKTELSLYPNPAREVVFLRKLPITAYKIELYNNTGRAVMTQNVVKEQTNIELNTSQLPSGMYFLKIYTKNKEAVVTSLVIE</sequence>